<dbReference type="Proteomes" id="UP000293520">
    <property type="component" value="Unassembled WGS sequence"/>
</dbReference>
<evidence type="ECO:0008006" key="3">
    <source>
        <dbReference type="Google" id="ProtNLM"/>
    </source>
</evidence>
<dbReference type="EMBL" id="SISK01000001">
    <property type="protein sequence ID" value="TBN43775.1"/>
    <property type="molecule type" value="Genomic_DNA"/>
</dbReference>
<reference evidence="1 2" key="1">
    <citation type="submission" date="2019-02" db="EMBL/GenBank/DDBJ databases">
        <title>Paracoccus subflavus sp. nov., isolated from marine sediment of the Pacific Ocean.</title>
        <authorList>
            <person name="Zhang G."/>
        </authorList>
    </citation>
    <scope>NUCLEOTIDE SEQUENCE [LARGE SCALE GENOMIC DNA]</scope>
    <source>
        <strain evidence="1 2">GY0581</strain>
    </source>
</reference>
<gene>
    <name evidence="1" type="ORF">EYE42_01170</name>
</gene>
<dbReference type="RefSeq" id="WP_130989476.1">
    <property type="nucleotide sequence ID" value="NZ_SISK01000001.1"/>
</dbReference>
<protein>
    <recommendedName>
        <fullName evidence="3">DUF3035 domain-containing protein</fullName>
    </recommendedName>
</protein>
<comment type="caution">
    <text evidence="1">The sequence shown here is derived from an EMBL/GenBank/DDBJ whole genome shotgun (WGS) entry which is preliminary data.</text>
</comment>
<proteinExistence type="predicted"/>
<name>A0A4Q9GAG2_9RHOB</name>
<keyword evidence="2" id="KW-1185">Reference proteome</keyword>
<dbReference type="OrthoDB" id="7778263at2"/>
<organism evidence="1 2">
    <name type="scientific">Paracoccus subflavus</name>
    <dbReference type="NCBI Taxonomy" id="2528244"/>
    <lineage>
        <taxon>Bacteria</taxon>
        <taxon>Pseudomonadati</taxon>
        <taxon>Pseudomonadota</taxon>
        <taxon>Alphaproteobacteria</taxon>
        <taxon>Rhodobacterales</taxon>
        <taxon>Paracoccaceae</taxon>
        <taxon>Paracoccus</taxon>
    </lineage>
</organism>
<dbReference type="AlphaFoldDB" id="A0A4Q9GAG2"/>
<sequence>MKPGPILILCLLVPPGCQSEGDDYPRLLPTDVILAEPVLPDHAPAATAPGAVRADTAARADALRQRADALRGPVIEPETLARMQ</sequence>
<evidence type="ECO:0000313" key="2">
    <source>
        <dbReference type="Proteomes" id="UP000293520"/>
    </source>
</evidence>
<accession>A0A4Q9GAG2</accession>
<evidence type="ECO:0000313" key="1">
    <source>
        <dbReference type="EMBL" id="TBN43775.1"/>
    </source>
</evidence>